<evidence type="ECO:0000256" key="3">
    <source>
        <dbReference type="ARBA" id="ARBA00022448"/>
    </source>
</evidence>
<evidence type="ECO:0000256" key="9">
    <source>
        <dbReference type="SAM" id="Phobius"/>
    </source>
</evidence>
<feature type="transmembrane region" description="Helical" evidence="9">
    <location>
        <begin position="258"/>
        <end position="278"/>
    </location>
</feature>
<dbReference type="InterPro" id="IPR018093">
    <property type="entry name" value="BCCT_CS"/>
</dbReference>
<name>A0AB39BRS2_9BACI</name>
<feature type="transmembrane region" description="Helical" evidence="9">
    <location>
        <begin position="7"/>
        <end position="26"/>
    </location>
</feature>
<keyword evidence="5 9" id="KW-0812">Transmembrane</keyword>
<evidence type="ECO:0000256" key="8">
    <source>
        <dbReference type="SAM" id="Coils"/>
    </source>
</evidence>
<dbReference type="EMBL" id="CP162551">
    <property type="protein sequence ID" value="XDI36498.1"/>
    <property type="molecule type" value="Genomic_DNA"/>
</dbReference>
<evidence type="ECO:0000256" key="7">
    <source>
        <dbReference type="ARBA" id="ARBA00023136"/>
    </source>
</evidence>
<dbReference type="GO" id="GO:0005886">
    <property type="term" value="C:plasma membrane"/>
    <property type="evidence" value="ECO:0007669"/>
    <property type="project" value="UniProtKB-SubCell"/>
</dbReference>
<dbReference type="AlphaFoldDB" id="A0AB39BRS2"/>
<keyword evidence="7 9" id="KW-0472">Membrane</keyword>
<dbReference type="Pfam" id="PF02028">
    <property type="entry name" value="BCCT"/>
    <property type="match status" value="1"/>
</dbReference>
<keyword evidence="6 9" id="KW-1133">Transmembrane helix</keyword>
<feature type="transmembrane region" description="Helical" evidence="9">
    <location>
        <begin position="183"/>
        <end position="204"/>
    </location>
</feature>
<dbReference type="PANTHER" id="PTHR30047:SF7">
    <property type="entry name" value="HIGH-AFFINITY CHOLINE TRANSPORT PROTEIN"/>
    <property type="match status" value="1"/>
</dbReference>
<feature type="transmembrane region" description="Helical" evidence="9">
    <location>
        <begin position="133"/>
        <end position="154"/>
    </location>
</feature>
<organism evidence="10">
    <name type="scientific">Alkalihalophilus sp. As8PL</name>
    <dbReference type="NCBI Taxonomy" id="3237103"/>
    <lineage>
        <taxon>Bacteria</taxon>
        <taxon>Bacillati</taxon>
        <taxon>Bacillota</taxon>
        <taxon>Bacilli</taxon>
        <taxon>Bacillales</taxon>
        <taxon>Bacillaceae</taxon>
        <taxon>Alkalihalophilus</taxon>
    </lineage>
</organism>
<feature type="transmembrane region" description="Helical" evidence="9">
    <location>
        <begin position="224"/>
        <end position="246"/>
    </location>
</feature>
<comment type="subcellular location">
    <subcellularLocation>
        <location evidence="1">Cell membrane</location>
        <topology evidence="1">Multi-pass membrane protein</topology>
    </subcellularLocation>
</comment>
<feature type="transmembrane region" description="Helical" evidence="9">
    <location>
        <begin position="84"/>
        <end position="104"/>
    </location>
</feature>
<accession>A0AB39BRS2</accession>
<sequence length="539" mass="59411">MKNLTPVFIISVSIALAFILWGVFAAENLETVTQSIQGFITDELGWFYLLAATGFLIFSIYLIFSPYGKIKLGKPDEKPEYNYLTWFSFLFTAGMGIGLVFWGVSEPMYHFFEPPSAEPGSNAAAGEAMRYSIFHWGLHPWAIYSVVALALAYFKFRKGSPGIMSAVFQPLLGDRVNGKIGTIINVIVVFATIFGVATSLGFGAAQISAGLAYLVPGLGSMSDVVLQLIVILIVTVLFMISAQTGINKGIRIMSKANVYLAILLMLFVLFFGPTSYIMGVFTQGVGSYIQNLVGMSFRLDVYDSETTWVQGWTIFYWAWWISWAPFVGTFIARVSRGRTIREFIIGVLAVPATFGALWFSVFGGTGIYMQREGIADIMGTMTDSGMEVALFAVLEQFPLGIIMSILAVFLISSFFITSADSATVVLGMQTTNGSLNPPNSVKFVWGLIISGSAAVLLTSPEGLGALQTAAIIAALPFTVIMIFMIISLMMSLRDEKPTLASEKERIRNERYELKQERDKFKQEKQLFKEEKASIKKKKK</sequence>
<evidence type="ECO:0000313" key="10">
    <source>
        <dbReference type="EMBL" id="XDI36498.1"/>
    </source>
</evidence>
<dbReference type="GO" id="GO:0022857">
    <property type="term" value="F:transmembrane transporter activity"/>
    <property type="evidence" value="ECO:0007669"/>
    <property type="project" value="InterPro"/>
</dbReference>
<dbReference type="NCBIfam" id="TIGR00842">
    <property type="entry name" value="bcct"/>
    <property type="match status" value="1"/>
</dbReference>
<evidence type="ECO:0000256" key="6">
    <source>
        <dbReference type="ARBA" id="ARBA00022989"/>
    </source>
</evidence>
<feature type="transmembrane region" description="Helical" evidence="9">
    <location>
        <begin position="314"/>
        <end position="332"/>
    </location>
</feature>
<feature type="transmembrane region" description="Helical" evidence="9">
    <location>
        <begin position="440"/>
        <end position="459"/>
    </location>
</feature>
<dbReference type="PANTHER" id="PTHR30047">
    <property type="entry name" value="HIGH-AFFINITY CHOLINE TRANSPORT PROTEIN-RELATED"/>
    <property type="match status" value="1"/>
</dbReference>
<evidence type="ECO:0000256" key="4">
    <source>
        <dbReference type="ARBA" id="ARBA00022475"/>
    </source>
</evidence>
<evidence type="ECO:0000256" key="2">
    <source>
        <dbReference type="ARBA" id="ARBA00005658"/>
    </source>
</evidence>
<feature type="transmembrane region" description="Helical" evidence="9">
    <location>
        <begin position="388"/>
        <end position="419"/>
    </location>
</feature>
<evidence type="ECO:0000256" key="5">
    <source>
        <dbReference type="ARBA" id="ARBA00022692"/>
    </source>
</evidence>
<keyword evidence="4" id="KW-1003">Cell membrane</keyword>
<feature type="transmembrane region" description="Helical" evidence="9">
    <location>
        <begin position="46"/>
        <end position="64"/>
    </location>
</feature>
<dbReference type="PROSITE" id="PS01303">
    <property type="entry name" value="BCCT"/>
    <property type="match status" value="1"/>
</dbReference>
<feature type="transmembrane region" description="Helical" evidence="9">
    <location>
        <begin position="465"/>
        <end position="486"/>
    </location>
</feature>
<keyword evidence="8" id="KW-0175">Coiled coil</keyword>
<evidence type="ECO:0000256" key="1">
    <source>
        <dbReference type="ARBA" id="ARBA00004651"/>
    </source>
</evidence>
<comment type="similarity">
    <text evidence="2">Belongs to the BCCT transporter (TC 2.A.15) family.</text>
</comment>
<feature type="coiled-coil region" evidence="8">
    <location>
        <begin position="499"/>
        <end position="537"/>
    </location>
</feature>
<reference evidence="10" key="1">
    <citation type="submission" date="2024-07" db="EMBL/GenBank/DDBJ databases">
        <title>Identification and characteristics of an arsenic-resistant bacterial isolate, which belongs to a novel species.</title>
        <authorList>
            <person name="Juszczyk A."/>
            <person name="Kowalczyk A."/>
            <person name="Was K."/>
            <person name="Kosowicz W."/>
            <person name="Budzyn A."/>
            <person name="Latowski D."/>
        </authorList>
    </citation>
    <scope>NUCLEOTIDE SEQUENCE</scope>
    <source>
        <strain evidence="10">As8PL</strain>
    </source>
</reference>
<keyword evidence="3" id="KW-0813">Transport</keyword>
<protein>
    <submittedName>
        <fullName evidence="10">BCCT family transporter</fullName>
    </submittedName>
</protein>
<gene>
    <name evidence="10" type="ORF">AB3N04_17730</name>
</gene>
<dbReference type="RefSeq" id="WP_368503938.1">
    <property type="nucleotide sequence ID" value="NZ_CP162551.1"/>
</dbReference>
<feature type="transmembrane region" description="Helical" evidence="9">
    <location>
        <begin position="344"/>
        <end position="368"/>
    </location>
</feature>
<dbReference type="InterPro" id="IPR000060">
    <property type="entry name" value="BCCT_transptr"/>
</dbReference>
<proteinExistence type="inferred from homology"/>